<keyword evidence="2" id="KW-1185">Reference proteome</keyword>
<dbReference type="STRING" id="2754.EH55_07985"/>
<dbReference type="OrthoDB" id="2680576at2"/>
<name>A0A073IQ60_9BACT</name>
<sequence>MSIDAKLFVLYAIYVEYQKDLPNMESVTAEALGIDEDVFNVAVLKLCNEGYITGADPIYVDQLAYPVSVDMSRVMPTQKGIEAASGDLAVTARTGGERVRQMAGRFIEYGWQGLTDFAAKVLVEIGKQALK</sequence>
<reference evidence="1 2" key="1">
    <citation type="submission" date="2014-04" db="EMBL/GenBank/DDBJ databases">
        <title>Draft Genome Sequence of Synergistes jonesii.</title>
        <authorList>
            <person name="Coil D.A."/>
            <person name="Eisen J.A."/>
            <person name="Holland-Moritz H.E."/>
        </authorList>
    </citation>
    <scope>NUCLEOTIDE SEQUENCE [LARGE SCALE GENOMIC DNA]</scope>
    <source>
        <strain evidence="1 2">78-1</strain>
    </source>
</reference>
<dbReference type="eggNOG" id="ENOG5033DJP">
    <property type="taxonomic scope" value="Bacteria"/>
</dbReference>
<protein>
    <submittedName>
        <fullName evidence="1">Uncharacterized protein</fullName>
    </submittedName>
</protein>
<dbReference type="Proteomes" id="UP000027665">
    <property type="component" value="Unassembled WGS sequence"/>
</dbReference>
<dbReference type="EMBL" id="JMKI01000037">
    <property type="protein sequence ID" value="KEJ91899.1"/>
    <property type="molecule type" value="Genomic_DNA"/>
</dbReference>
<dbReference type="RefSeq" id="WP_037977327.1">
    <property type="nucleotide sequence ID" value="NZ_JMKI01000037.1"/>
</dbReference>
<evidence type="ECO:0000313" key="1">
    <source>
        <dbReference type="EMBL" id="KEJ91899.1"/>
    </source>
</evidence>
<evidence type="ECO:0000313" key="2">
    <source>
        <dbReference type="Proteomes" id="UP000027665"/>
    </source>
</evidence>
<gene>
    <name evidence="1" type="ORF">EH55_07985</name>
</gene>
<proteinExistence type="predicted"/>
<dbReference type="GeneID" id="90984177"/>
<accession>A0A073IQ60</accession>
<organism evidence="1 2">
    <name type="scientific">Synergistes jonesii</name>
    <dbReference type="NCBI Taxonomy" id="2754"/>
    <lineage>
        <taxon>Bacteria</taxon>
        <taxon>Thermotogati</taxon>
        <taxon>Synergistota</taxon>
        <taxon>Synergistia</taxon>
        <taxon>Synergistales</taxon>
        <taxon>Synergistaceae</taxon>
        <taxon>Synergistes</taxon>
    </lineage>
</organism>
<comment type="caution">
    <text evidence="1">The sequence shown here is derived from an EMBL/GenBank/DDBJ whole genome shotgun (WGS) entry which is preliminary data.</text>
</comment>
<dbReference type="AlphaFoldDB" id="A0A073IQ60"/>